<dbReference type="AlphaFoldDB" id="A0A8J6LZ21"/>
<protein>
    <submittedName>
        <fullName evidence="2">PEP-CTERM sorting domain-containing protein</fullName>
    </submittedName>
</protein>
<evidence type="ECO:0000313" key="2">
    <source>
        <dbReference type="EMBL" id="MBC3765785.1"/>
    </source>
</evidence>
<organism evidence="2 3">
    <name type="scientific">Neptunicella marina</name>
    <dbReference type="NCBI Taxonomy" id="2125989"/>
    <lineage>
        <taxon>Bacteria</taxon>
        <taxon>Pseudomonadati</taxon>
        <taxon>Pseudomonadota</taxon>
        <taxon>Gammaproteobacteria</taxon>
        <taxon>Alteromonadales</taxon>
        <taxon>Alteromonadaceae</taxon>
        <taxon>Neptunicella</taxon>
    </lineage>
</organism>
<feature type="domain" description="Ice-binding protein C-terminal" evidence="1">
    <location>
        <begin position="183"/>
        <end position="206"/>
    </location>
</feature>
<dbReference type="EMBL" id="JACNEP010000005">
    <property type="protein sequence ID" value="MBC3765785.1"/>
    <property type="molecule type" value="Genomic_DNA"/>
</dbReference>
<dbReference type="Pfam" id="PF07589">
    <property type="entry name" value="PEP-CTERM"/>
    <property type="match status" value="1"/>
</dbReference>
<dbReference type="NCBIfam" id="TIGR02595">
    <property type="entry name" value="PEP_CTERM"/>
    <property type="match status" value="1"/>
</dbReference>
<accession>A0A8J6LZ21</accession>
<reference evidence="2" key="1">
    <citation type="journal article" date="2018" name="Int. J. Syst. Evol. Microbiol.">
        <title>Neptunicella marina gen. nov., sp. nov., isolated from surface seawater.</title>
        <authorList>
            <person name="Liu X."/>
            <person name="Lai Q."/>
            <person name="Du Y."/>
            <person name="Zhang X."/>
            <person name="Liu Z."/>
            <person name="Sun F."/>
            <person name="Shao Z."/>
        </authorList>
    </citation>
    <scope>NUCLEOTIDE SEQUENCE</scope>
    <source>
        <strain evidence="2">S27-2</strain>
    </source>
</reference>
<proteinExistence type="predicted"/>
<evidence type="ECO:0000259" key="1">
    <source>
        <dbReference type="Pfam" id="PF07589"/>
    </source>
</evidence>
<gene>
    <name evidence="2" type="ORF">H8B19_07845</name>
</gene>
<name>A0A8J6LZ21_9ALTE</name>
<reference evidence="2" key="2">
    <citation type="submission" date="2020-08" db="EMBL/GenBank/DDBJ databases">
        <authorList>
            <person name="Lai Q."/>
        </authorList>
    </citation>
    <scope>NUCLEOTIDE SEQUENCE</scope>
    <source>
        <strain evidence="2">S27-2</strain>
    </source>
</reference>
<evidence type="ECO:0000313" key="3">
    <source>
        <dbReference type="Proteomes" id="UP000601768"/>
    </source>
</evidence>
<dbReference type="InterPro" id="IPR013424">
    <property type="entry name" value="Ice-binding_C"/>
</dbReference>
<sequence>MLQDFNMRGAILEDVASGTPGEILTGYGRVLNINSQDPNSALFCPGCELTFTFSMELVSFDITSGTLGVVGNEGDFEFTNLEINFFVDYAQNYNGTSGTAGDGDLWLQLTSDSLSGSGADNLGTGSDTGNGSALLNVEQVGLAWNNFDTNGEAGGYDMVLDSSFQGIGSDTQLGGSFQITGNSIPEPSSLALLGLGMLGFAGFARRKKA</sequence>
<keyword evidence="3" id="KW-1185">Reference proteome</keyword>
<comment type="caution">
    <text evidence="2">The sequence shown here is derived from an EMBL/GenBank/DDBJ whole genome shotgun (WGS) entry which is preliminary data.</text>
</comment>
<dbReference type="Proteomes" id="UP000601768">
    <property type="component" value="Unassembled WGS sequence"/>
</dbReference>